<keyword evidence="2" id="KW-0547">Nucleotide-binding</keyword>
<dbReference type="SMART" id="SM00174">
    <property type="entry name" value="RHO"/>
    <property type="match status" value="1"/>
</dbReference>
<dbReference type="InterPro" id="IPR005225">
    <property type="entry name" value="Small_GTP-bd"/>
</dbReference>
<gene>
    <name evidence="3" type="ORF">Indivirus_4_28</name>
</gene>
<sequence length="201" mass="22682">MTDRIKTVLLGEATAGKTSIVNRLTKNEFQDETNATIGASFSIAYGPKFKNMRLAFWDTAGQERFSAIVPMYYRDAKIMILVFDMNNLSSVDKLVTYIEKIEGSVSGDYESIIVGNKMDLVSDIASVDRYIKEKLAKYDNIIKNDDYVYVSSKTGKNFDLLLDKILEKGNIVNNINSQSDKNIININDNTKTNYSRCAYCV</sequence>
<dbReference type="InterPro" id="IPR027417">
    <property type="entry name" value="P-loop_NTPase"/>
</dbReference>
<protein>
    <submittedName>
        <fullName evidence="3">Ras family GTPase</fullName>
    </submittedName>
</protein>
<dbReference type="GO" id="GO:0020002">
    <property type="term" value="C:host cell plasma membrane"/>
    <property type="evidence" value="ECO:0007669"/>
    <property type="project" value="UniProtKB-SubCell"/>
</dbReference>
<dbReference type="SMART" id="SM00173">
    <property type="entry name" value="RAS"/>
    <property type="match status" value="1"/>
</dbReference>
<dbReference type="PANTHER" id="PTHR47978">
    <property type="match status" value="1"/>
</dbReference>
<name>A0A1V0SDR7_9VIRU</name>
<reference evidence="3" key="1">
    <citation type="journal article" date="2017" name="Science">
        <title>Giant viruses with an expanded complement of translation system components.</title>
        <authorList>
            <person name="Schulz F."/>
            <person name="Yutin N."/>
            <person name="Ivanova N.N."/>
            <person name="Ortega D.R."/>
            <person name="Lee T.K."/>
            <person name="Vierheilig J."/>
            <person name="Daims H."/>
            <person name="Horn M."/>
            <person name="Wagner M."/>
            <person name="Jensen G.J."/>
            <person name="Kyrpides N.C."/>
            <person name="Koonin E.V."/>
            <person name="Woyke T."/>
        </authorList>
    </citation>
    <scope>NUCLEOTIDE SEQUENCE</scope>
    <source>
        <strain evidence="3">ILV1</strain>
    </source>
</reference>
<evidence type="ECO:0000256" key="2">
    <source>
        <dbReference type="ARBA" id="ARBA00022741"/>
    </source>
</evidence>
<dbReference type="GO" id="GO:0003924">
    <property type="term" value="F:GTPase activity"/>
    <property type="evidence" value="ECO:0007669"/>
    <property type="project" value="InterPro"/>
</dbReference>
<dbReference type="Gene3D" id="3.40.50.300">
    <property type="entry name" value="P-loop containing nucleotide triphosphate hydrolases"/>
    <property type="match status" value="1"/>
</dbReference>
<proteinExistence type="predicted"/>
<dbReference type="GO" id="GO:0005525">
    <property type="term" value="F:GTP binding"/>
    <property type="evidence" value="ECO:0007669"/>
    <property type="project" value="InterPro"/>
</dbReference>
<dbReference type="SUPFAM" id="SSF52540">
    <property type="entry name" value="P-loop containing nucleoside triphosphate hydrolases"/>
    <property type="match status" value="1"/>
</dbReference>
<dbReference type="PRINTS" id="PR00449">
    <property type="entry name" value="RASTRNSFRMNG"/>
</dbReference>
<dbReference type="InterPro" id="IPR001806">
    <property type="entry name" value="Small_GTPase"/>
</dbReference>
<dbReference type="Pfam" id="PF00071">
    <property type="entry name" value="Ras"/>
    <property type="match status" value="1"/>
</dbReference>
<accession>A0A1V0SDR7</accession>
<dbReference type="NCBIfam" id="TIGR00231">
    <property type="entry name" value="small_GTP"/>
    <property type="match status" value="1"/>
</dbReference>
<evidence type="ECO:0000256" key="1">
    <source>
        <dbReference type="ARBA" id="ARBA00004112"/>
    </source>
</evidence>
<dbReference type="SMART" id="SM00175">
    <property type="entry name" value="RAB"/>
    <property type="match status" value="1"/>
</dbReference>
<organism evidence="3">
    <name type="scientific">Indivirus ILV1</name>
    <dbReference type="NCBI Taxonomy" id="1977633"/>
    <lineage>
        <taxon>Viruses</taxon>
        <taxon>Varidnaviria</taxon>
        <taxon>Bamfordvirae</taxon>
        <taxon>Nucleocytoviricota</taxon>
        <taxon>Megaviricetes</taxon>
        <taxon>Imitervirales</taxon>
        <taxon>Mimiviridae</taxon>
        <taxon>Klosneuvirinae</taxon>
        <taxon>Indivirus</taxon>
    </lineage>
</organism>
<dbReference type="EMBL" id="KY684088">
    <property type="protein sequence ID" value="ARF09856.1"/>
    <property type="molecule type" value="Genomic_DNA"/>
</dbReference>
<dbReference type="PROSITE" id="PS51419">
    <property type="entry name" value="RAB"/>
    <property type="match status" value="1"/>
</dbReference>
<evidence type="ECO:0000313" key="3">
    <source>
        <dbReference type="EMBL" id="ARF09856.1"/>
    </source>
</evidence>
<comment type="subcellular location">
    <subcellularLocation>
        <location evidence="1">Host cell membrane</location>
        <topology evidence="1">Lipid-anchor</topology>
        <orientation evidence="1">Cytoplasmic side</orientation>
    </subcellularLocation>
</comment>
<dbReference type="CDD" id="cd00154">
    <property type="entry name" value="Rab"/>
    <property type="match status" value="1"/>
</dbReference>